<organism evidence="2 3">
    <name type="scientific">Marssonina brunnea f. sp. multigermtubi (strain MB_m1)</name>
    <name type="common">Marssonina leaf spot fungus</name>
    <dbReference type="NCBI Taxonomy" id="1072389"/>
    <lineage>
        <taxon>Eukaryota</taxon>
        <taxon>Fungi</taxon>
        <taxon>Dikarya</taxon>
        <taxon>Ascomycota</taxon>
        <taxon>Pezizomycotina</taxon>
        <taxon>Leotiomycetes</taxon>
        <taxon>Helotiales</taxon>
        <taxon>Drepanopezizaceae</taxon>
        <taxon>Drepanopeziza</taxon>
    </lineage>
</organism>
<dbReference type="InParanoid" id="K1XHG3"/>
<dbReference type="AlphaFoldDB" id="K1XHG3"/>
<reference evidence="2 3" key="1">
    <citation type="journal article" date="2012" name="BMC Genomics">
        <title>Sequencing the genome of Marssonina brunnea reveals fungus-poplar co-evolution.</title>
        <authorList>
            <person name="Zhu S."/>
            <person name="Cao Y.-Z."/>
            <person name="Jiang C."/>
            <person name="Tan B.-Y."/>
            <person name="Wang Z."/>
            <person name="Feng S."/>
            <person name="Zhang L."/>
            <person name="Su X.-H."/>
            <person name="Brejova B."/>
            <person name="Vinar T."/>
            <person name="Xu M."/>
            <person name="Wang M.-X."/>
            <person name="Zhang S.-G."/>
            <person name="Huang M.-R."/>
            <person name="Wu R."/>
            <person name="Zhou Y."/>
        </authorList>
    </citation>
    <scope>NUCLEOTIDE SEQUENCE [LARGE SCALE GENOMIC DNA]</scope>
    <source>
        <strain evidence="2 3">MB_m1</strain>
    </source>
</reference>
<protein>
    <submittedName>
        <fullName evidence="2">Uncharacterized protein</fullName>
    </submittedName>
</protein>
<gene>
    <name evidence="2" type="ORF">MBM_02140</name>
</gene>
<evidence type="ECO:0000313" key="3">
    <source>
        <dbReference type="Proteomes" id="UP000006753"/>
    </source>
</evidence>
<keyword evidence="3" id="KW-1185">Reference proteome</keyword>
<feature type="region of interest" description="Disordered" evidence="1">
    <location>
        <begin position="80"/>
        <end position="105"/>
    </location>
</feature>
<dbReference type="EMBL" id="JH921430">
    <property type="protein sequence ID" value="EKD20188.1"/>
    <property type="molecule type" value="Genomic_DNA"/>
</dbReference>
<evidence type="ECO:0000313" key="2">
    <source>
        <dbReference type="EMBL" id="EKD20188.1"/>
    </source>
</evidence>
<evidence type="ECO:0000256" key="1">
    <source>
        <dbReference type="SAM" id="MobiDB-lite"/>
    </source>
</evidence>
<accession>K1XHG3</accession>
<dbReference type="KEGG" id="mbe:MBM_02140"/>
<dbReference type="Proteomes" id="UP000006753">
    <property type="component" value="Unassembled WGS sequence"/>
</dbReference>
<feature type="region of interest" description="Disordered" evidence="1">
    <location>
        <begin position="139"/>
        <end position="159"/>
    </location>
</feature>
<name>K1XHG3_MARBU</name>
<proteinExistence type="predicted"/>
<dbReference type="HOGENOM" id="CLU_1661135_0_0_1"/>
<dbReference type="OrthoDB" id="10414326at2759"/>
<sequence>MQRSGIKQQLCHLLWRKRLAAEKKIEAISGILLAVGFGSWSFGNTDARRGRGASCELRGVEERNVRRSTLPTDIRLTELPHRTTGLGDRTSKRHPSELRRSLTGRSPWQDGYRTAMGAEMAWLGPLYQAWMLRGWPTVPRSTSPGVAGTRREEKTVGVK</sequence>
<feature type="compositionally biased region" description="Basic and acidic residues" evidence="1">
    <location>
        <begin position="149"/>
        <end position="159"/>
    </location>
</feature>